<protein>
    <submittedName>
        <fullName evidence="5">Predicted integrase</fullName>
    </submittedName>
</protein>
<evidence type="ECO:0000256" key="3">
    <source>
        <dbReference type="ARBA" id="ARBA00023172"/>
    </source>
</evidence>
<gene>
    <name evidence="5" type="ORF">BN85401930</name>
</gene>
<evidence type="ECO:0000259" key="4">
    <source>
        <dbReference type="PROSITE" id="PS51898"/>
    </source>
</evidence>
<dbReference type="AlphaFoldDB" id="U4KNK0"/>
<keyword evidence="2" id="KW-0238">DNA-binding</keyword>
<organism evidence="5 6">
    <name type="scientific">Alteracholeplasma palmae (strain ATCC 49389 / J233)</name>
    <name type="common">Acholeplasma palmae</name>
    <dbReference type="NCBI Taxonomy" id="1318466"/>
    <lineage>
        <taxon>Bacteria</taxon>
        <taxon>Bacillati</taxon>
        <taxon>Mycoplasmatota</taxon>
        <taxon>Mollicutes</taxon>
        <taxon>Acholeplasmatales</taxon>
        <taxon>Acholeplasmataceae</taxon>
        <taxon>Acholeplasma</taxon>
    </lineage>
</organism>
<dbReference type="RefSeq" id="WP_026655051.1">
    <property type="nucleotide sequence ID" value="NC_022538.1"/>
</dbReference>
<name>U4KNK0_ALTPJ</name>
<dbReference type="KEGG" id="apal:BN85401930"/>
<keyword evidence="3" id="KW-0233">DNA recombination</keyword>
<dbReference type="HOGENOM" id="CLU_027562_9_5_14"/>
<comment type="similarity">
    <text evidence="1">Belongs to the 'phage' integrase family.</text>
</comment>
<dbReference type="PANTHER" id="PTHR30349">
    <property type="entry name" value="PHAGE INTEGRASE-RELATED"/>
    <property type="match status" value="1"/>
</dbReference>
<dbReference type="STRING" id="1318466.BN85401930"/>
<dbReference type="GO" id="GO:0015074">
    <property type="term" value="P:DNA integration"/>
    <property type="evidence" value="ECO:0007669"/>
    <property type="project" value="InterPro"/>
</dbReference>
<dbReference type="PANTHER" id="PTHR30349:SF41">
    <property type="entry name" value="INTEGRASE_RECOMBINASE PROTEIN MJ0367-RELATED"/>
    <property type="match status" value="1"/>
</dbReference>
<dbReference type="InterPro" id="IPR002104">
    <property type="entry name" value="Integrase_catalytic"/>
</dbReference>
<proteinExistence type="inferred from homology"/>
<dbReference type="Gene3D" id="1.10.443.10">
    <property type="entry name" value="Intergrase catalytic core"/>
    <property type="match status" value="1"/>
</dbReference>
<keyword evidence="6" id="KW-1185">Reference proteome</keyword>
<dbReference type="GO" id="GO:0003677">
    <property type="term" value="F:DNA binding"/>
    <property type="evidence" value="ECO:0007669"/>
    <property type="project" value="UniProtKB-KW"/>
</dbReference>
<dbReference type="InterPro" id="IPR050090">
    <property type="entry name" value="Tyrosine_recombinase_XerCD"/>
</dbReference>
<feature type="domain" description="Tyr recombinase" evidence="4">
    <location>
        <begin position="68"/>
        <end position="252"/>
    </location>
</feature>
<dbReference type="GO" id="GO:0006310">
    <property type="term" value="P:DNA recombination"/>
    <property type="evidence" value="ECO:0007669"/>
    <property type="project" value="UniProtKB-KW"/>
</dbReference>
<accession>U4KNK0</accession>
<dbReference type="InterPro" id="IPR011010">
    <property type="entry name" value="DNA_brk_join_enz"/>
</dbReference>
<evidence type="ECO:0000313" key="6">
    <source>
        <dbReference type="Proteomes" id="UP000032740"/>
    </source>
</evidence>
<evidence type="ECO:0000313" key="5">
    <source>
        <dbReference type="EMBL" id="CCV63770.1"/>
    </source>
</evidence>
<sequence length="257" mass="30131">MYKASVFSYLIIHKPQDMALDYIIWNKENVSASTVNKRIVIVLKSIITHYNLDSNFSKVMQFKKMKELGLSYGTIENNILRKILKYTLSLPDNKRNGLMKKTAVVLLTYTGVRMNELINIEVKNIDFEKRELLLTTTKNGKARKTYIHDDAISILKKAVDDAIGKRRKLLLWNNTFNKPMTQKAVTYFIESLKIKFNLDKLHPHMFRHYFGTTLLDNGVNIKVVQELMDHKNLSTTQKYLHVNDRKKKELYLNNFKI</sequence>
<evidence type="ECO:0000256" key="1">
    <source>
        <dbReference type="ARBA" id="ARBA00008857"/>
    </source>
</evidence>
<dbReference type="Pfam" id="PF00589">
    <property type="entry name" value="Phage_integrase"/>
    <property type="match status" value="1"/>
</dbReference>
<dbReference type="OrthoDB" id="9801717at2"/>
<dbReference type="PROSITE" id="PS51898">
    <property type="entry name" value="TYR_RECOMBINASE"/>
    <property type="match status" value="1"/>
</dbReference>
<reference evidence="5 6" key="1">
    <citation type="journal article" date="2013" name="J. Mol. Microbiol. Biotechnol.">
        <title>Analysis of the Complete Genomes of Acholeplasma brassicae , A. palmae and A. laidlawii and Their Comparison to the Obligate Parasites from ' Candidatus Phytoplasma'.</title>
        <authorList>
            <person name="Kube M."/>
            <person name="Siewert C."/>
            <person name="Migdoll A.M."/>
            <person name="Duduk B."/>
            <person name="Holz S."/>
            <person name="Rabus R."/>
            <person name="Seemuller E."/>
            <person name="Mitrovic J."/>
            <person name="Muller I."/>
            <person name="Buttner C."/>
            <person name="Reinhardt R."/>
        </authorList>
    </citation>
    <scope>NUCLEOTIDE SEQUENCE [LARGE SCALE GENOMIC DNA]</scope>
    <source>
        <strain evidence="5 6">J233</strain>
    </source>
</reference>
<evidence type="ECO:0000256" key="2">
    <source>
        <dbReference type="ARBA" id="ARBA00023125"/>
    </source>
</evidence>
<dbReference type="SUPFAM" id="SSF56349">
    <property type="entry name" value="DNA breaking-rejoining enzymes"/>
    <property type="match status" value="1"/>
</dbReference>
<dbReference type="InterPro" id="IPR013762">
    <property type="entry name" value="Integrase-like_cat_sf"/>
</dbReference>
<dbReference type="EMBL" id="FO681347">
    <property type="protein sequence ID" value="CCV63770.1"/>
    <property type="molecule type" value="Genomic_DNA"/>
</dbReference>
<dbReference type="Proteomes" id="UP000032740">
    <property type="component" value="Chromosome"/>
</dbReference>